<sequence length="501" mass="55458">MLEHAAVTDGVSTFVAVRERAREVAGFGPAQVFTTTDTPTYRRLLDEIKAWPLDFVLVECTPTAGFRITSGTWGTAPLYLTDAGGRLRGSWSLPDLRQQFSLDALDERSVARLLTERTRYARETLFQGVHMLTERAHATYGDNGLVMRYPAPAEHALPREVRDDVDVVEVYRRVLSGAVYARPFDPRASAVELSGGMDSASVAVTLAEEHHGEVLAYALAIGGEAGEQQLRRRAEMLRHLGFLDLIVDALPLAPFNPDGARARRMFVEPGAEPYHEAVGAILAAARDRGVRTVFTGDGGDELLSLRGNEWASVGKVRGRFSDHERLPAWLGRRTLDQLDAVDDDLAPPTVINEATLLGFALRSPQFLDAGIWPVSPLCSPRLIRFAEQLPVPWRVDKHICRERFRRIGFSDDARYPHLRENFRHVMGAGLREYGMPLLAELSAEAITVDHGFVDGDALRAAMGQWEQGEQVDMKVFPVLSLELALRAMTAHSSERESAPCT</sequence>
<dbReference type="EMBL" id="AYXG01000142">
    <property type="protein sequence ID" value="EWC60832.1"/>
    <property type="molecule type" value="Genomic_DNA"/>
</dbReference>
<dbReference type="Pfam" id="PF00733">
    <property type="entry name" value="Asn_synthase"/>
    <property type="match status" value="1"/>
</dbReference>
<reference evidence="2 3" key="1">
    <citation type="journal article" date="2014" name="Genome Announc.">
        <title>Draft Genome Sequence of the Antitrypanosomally Active Sponge-Associated Bacterium Actinokineospora sp. Strain EG49.</title>
        <authorList>
            <person name="Harjes J."/>
            <person name="Ryu T."/>
            <person name="Abdelmohsen U.R."/>
            <person name="Moitinho-Silva L."/>
            <person name="Horn H."/>
            <person name="Ravasi T."/>
            <person name="Hentschel U."/>
        </authorList>
    </citation>
    <scope>NUCLEOTIDE SEQUENCE [LARGE SCALE GENOMIC DNA]</scope>
    <source>
        <strain evidence="2 3">EG49</strain>
    </source>
</reference>
<gene>
    <name evidence="2" type="ORF">UO65_3885</name>
</gene>
<dbReference type="RefSeq" id="WP_052021356.1">
    <property type="nucleotide sequence ID" value="NZ_QHCP01000003.1"/>
</dbReference>
<evidence type="ECO:0000259" key="1">
    <source>
        <dbReference type="Pfam" id="PF00733"/>
    </source>
</evidence>
<dbReference type="GO" id="GO:0004066">
    <property type="term" value="F:asparagine synthase (glutamine-hydrolyzing) activity"/>
    <property type="evidence" value="ECO:0007669"/>
    <property type="project" value="InterPro"/>
</dbReference>
<dbReference type="Proteomes" id="UP000019277">
    <property type="component" value="Unassembled WGS sequence"/>
</dbReference>
<proteinExistence type="predicted"/>
<dbReference type="SUPFAM" id="SSF52402">
    <property type="entry name" value="Adenine nucleotide alpha hydrolases-like"/>
    <property type="match status" value="1"/>
</dbReference>
<dbReference type="GO" id="GO:0006529">
    <property type="term" value="P:asparagine biosynthetic process"/>
    <property type="evidence" value="ECO:0007669"/>
    <property type="project" value="InterPro"/>
</dbReference>
<protein>
    <recommendedName>
        <fullName evidence="1">Asparagine synthetase domain-containing protein</fullName>
    </recommendedName>
</protein>
<name>W7IVN6_9PSEU</name>
<evidence type="ECO:0000313" key="2">
    <source>
        <dbReference type="EMBL" id="EWC60832.1"/>
    </source>
</evidence>
<evidence type="ECO:0000313" key="3">
    <source>
        <dbReference type="Proteomes" id="UP000019277"/>
    </source>
</evidence>
<dbReference type="AlphaFoldDB" id="W7IVN6"/>
<feature type="domain" description="Asparagine synthetase" evidence="1">
    <location>
        <begin position="172"/>
        <end position="303"/>
    </location>
</feature>
<dbReference type="Gene3D" id="3.40.50.620">
    <property type="entry name" value="HUPs"/>
    <property type="match status" value="1"/>
</dbReference>
<comment type="caution">
    <text evidence="2">The sequence shown here is derived from an EMBL/GenBank/DDBJ whole genome shotgun (WGS) entry which is preliminary data.</text>
</comment>
<keyword evidence="3" id="KW-1185">Reference proteome</keyword>
<dbReference type="InterPro" id="IPR001962">
    <property type="entry name" value="Asn_synthase"/>
</dbReference>
<dbReference type="PATRIC" id="fig|909613.9.peg.3887"/>
<dbReference type="eggNOG" id="COG0367">
    <property type="taxonomic scope" value="Bacteria"/>
</dbReference>
<dbReference type="STRING" id="909613.UO65_3885"/>
<dbReference type="InterPro" id="IPR014729">
    <property type="entry name" value="Rossmann-like_a/b/a_fold"/>
</dbReference>
<accession>W7IVN6</accession>
<organism evidence="2 3">
    <name type="scientific">Actinokineospora spheciospongiae</name>
    <dbReference type="NCBI Taxonomy" id="909613"/>
    <lineage>
        <taxon>Bacteria</taxon>
        <taxon>Bacillati</taxon>
        <taxon>Actinomycetota</taxon>
        <taxon>Actinomycetes</taxon>
        <taxon>Pseudonocardiales</taxon>
        <taxon>Pseudonocardiaceae</taxon>
        <taxon>Actinokineospora</taxon>
    </lineage>
</organism>